<organism evidence="1 2">
    <name type="scientific">Muricoccus nepalensis</name>
    <dbReference type="NCBI Taxonomy" id="1854500"/>
    <lineage>
        <taxon>Bacteria</taxon>
        <taxon>Pseudomonadati</taxon>
        <taxon>Pseudomonadota</taxon>
        <taxon>Alphaproteobacteria</taxon>
        <taxon>Acetobacterales</taxon>
        <taxon>Roseomonadaceae</taxon>
        <taxon>Muricoccus</taxon>
    </lineage>
</organism>
<comment type="caution">
    <text evidence="1">The sequence shown here is derived from an EMBL/GenBank/DDBJ whole genome shotgun (WGS) entry which is preliminary data.</text>
</comment>
<evidence type="ECO:0000313" key="2">
    <source>
        <dbReference type="Proteomes" id="UP000317078"/>
    </source>
</evidence>
<gene>
    <name evidence="1" type="ORF">EAH89_25325</name>
</gene>
<proteinExistence type="predicted"/>
<accession>A0A502F9K0</accession>
<dbReference type="AlphaFoldDB" id="A0A502F9K0"/>
<reference evidence="1 2" key="1">
    <citation type="journal article" date="2019" name="Environ. Microbiol.">
        <title>Species interactions and distinct microbial communities in high Arctic permafrost affected cryosols are associated with the CH4 and CO2 gas fluxes.</title>
        <authorList>
            <person name="Altshuler I."/>
            <person name="Hamel J."/>
            <person name="Turney S."/>
            <person name="Magnuson E."/>
            <person name="Levesque R."/>
            <person name="Greer C."/>
            <person name="Whyte L.G."/>
        </authorList>
    </citation>
    <scope>NUCLEOTIDE SEQUENCE [LARGE SCALE GENOMIC DNA]</scope>
    <source>
        <strain evidence="1 2">S9.3B</strain>
    </source>
</reference>
<dbReference type="EMBL" id="RCZP01000042">
    <property type="protein sequence ID" value="TPG46050.1"/>
    <property type="molecule type" value="Genomic_DNA"/>
</dbReference>
<dbReference type="Proteomes" id="UP000317078">
    <property type="component" value="Unassembled WGS sequence"/>
</dbReference>
<sequence>MPASAPAPLEEAVKVYRRTFNVPPPLSEFIDDLPALTREIVAAVRRGERLTSAELHCRLGR</sequence>
<keyword evidence="2" id="KW-1185">Reference proteome</keyword>
<name>A0A502F9K0_9PROT</name>
<evidence type="ECO:0000313" key="1">
    <source>
        <dbReference type="EMBL" id="TPG46050.1"/>
    </source>
</evidence>
<protein>
    <submittedName>
        <fullName evidence="1">Uncharacterized protein</fullName>
    </submittedName>
</protein>